<dbReference type="GeneID" id="109483431"/>
<gene>
    <name evidence="6 7" type="primary">LOC109483431</name>
</gene>
<dbReference type="OrthoDB" id="1394818at2759"/>
<sequence>MGLMTLALRPHRGPRRRADSIDYSGKGLSELPRHIFRNTEVKRLRLHDNNITELPREINTLVCLERLTLNNNGLNDIIDEVFLLENLRCLDLSDNSLTQLSAAVSNLRELRELHLNKLDLTYLIEDIGWLPKLEVLSVAHNKLTAIPGSISQLRKLRVLILTGNHFDQFPDEVCSVTSLETLSISSQVGESKICFIQDSIGRLKNMKELYLENNTISTLPETIREMRDLQILSCFSNRLERLPDSLCTLKNLRVLLLQHNRLSKLPDNLDQLLEMNLQQLRLDGNPHPCGSQGAGLRQVREQHRLARLARISSCNASMMDYKYIFRYRLKKWLQQVINFPAKCSVRVPSKATPIETSLTFKLVNPDKSSLTLCKDSREILVSYIVELGPRNYPLRKPVTLAMTHWADAADRTREIVVKINPSRAANVRAPWVEVPTKVAGSLVKARVRQFSQFAVISRLKTDKFRVSSSAGGDLHSTALHGVSVKVPRRGVVGDADVHLRVKPIVLGEYPQQVYGASPFVEVWRPAADKRSFRLKVAISLPITRKGDFTPSDADLHLLLHADGQWTDVTSEVSHKKTEDGKLLLETKYCGGYMALETADDIELNDLYDLADGVWEGSQASLILKQNRRDRSHVMVTCVPREMAAAISRVLDNNGWTGSEPTEPVFLQDRQPVQVTLDGNIRPRSSWQGDRVSIIYNCRHKCHREFSVRPLETEEGYPVAVAMDTEYYVGTAEFSTPLHWKLGEGGDISKGIRALSSLPINLPVAQK</sequence>
<evidence type="ECO:0000259" key="4">
    <source>
        <dbReference type="Pfam" id="PF23598"/>
    </source>
</evidence>
<dbReference type="RefSeq" id="XP_019642012.1">
    <property type="nucleotide sequence ID" value="XM_019786453.1"/>
</dbReference>
<dbReference type="InterPro" id="IPR000906">
    <property type="entry name" value="ZU5_dom"/>
</dbReference>
<keyword evidence="5" id="KW-1185">Reference proteome</keyword>
<keyword evidence="2" id="KW-0677">Repeat</keyword>
<keyword evidence="1" id="KW-0433">Leucine-rich repeat</keyword>
<dbReference type="RefSeq" id="XP_019642011.1">
    <property type="nucleotide sequence ID" value="XM_019786452.1"/>
</dbReference>
<dbReference type="Pfam" id="PF23598">
    <property type="entry name" value="LRR_14"/>
    <property type="match status" value="1"/>
</dbReference>
<dbReference type="KEGG" id="bbel:109483431"/>
<proteinExistence type="predicted"/>
<dbReference type="GO" id="GO:0005737">
    <property type="term" value="C:cytoplasm"/>
    <property type="evidence" value="ECO:0007669"/>
    <property type="project" value="TreeGrafter"/>
</dbReference>
<dbReference type="SUPFAM" id="SSF52058">
    <property type="entry name" value="L domain-like"/>
    <property type="match status" value="1"/>
</dbReference>
<evidence type="ECO:0000259" key="3">
    <source>
        <dbReference type="Pfam" id="PF00791"/>
    </source>
</evidence>
<accession>A0A6P5AJ69</accession>
<dbReference type="InterPro" id="IPR001611">
    <property type="entry name" value="Leu-rich_rpt"/>
</dbReference>
<dbReference type="SMART" id="SM00365">
    <property type="entry name" value="LRR_SD22"/>
    <property type="match status" value="4"/>
</dbReference>
<dbReference type="InterPro" id="IPR003591">
    <property type="entry name" value="Leu-rich_rpt_typical-subtyp"/>
</dbReference>
<dbReference type="InterPro" id="IPR055414">
    <property type="entry name" value="LRR_R13L4/SHOC2-like"/>
</dbReference>
<feature type="domain" description="Disease resistance R13L4/SHOC-2-like LRR" evidence="4">
    <location>
        <begin position="103"/>
        <end position="211"/>
    </location>
</feature>
<dbReference type="PANTHER" id="PTHR48051:SF1">
    <property type="entry name" value="RAS SUPPRESSOR PROTEIN 1"/>
    <property type="match status" value="1"/>
</dbReference>
<evidence type="ECO:0000256" key="2">
    <source>
        <dbReference type="ARBA" id="ARBA00022737"/>
    </source>
</evidence>
<dbReference type="AlphaFoldDB" id="A0A6P5AJ69"/>
<dbReference type="Proteomes" id="UP000515135">
    <property type="component" value="Unplaced"/>
</dbReference>
<dbReference type="InterPro" id="IPR050216">
    <property type="entry name" value="LRR_domain-containing"/>
</dbReference>
<feature type="domain" description="ZU5" evidence="3">
    <location>
        <begin position="344"/>
        <end position="418"/>
    </location>
</feature>
<protein>
    <submittedName>
        <fullName evidence="6 7">Uncharacterized protein LOC109483431</fullName>
    </submittedName>
</protein>
<dbReference type="PANTHER" id="PTHR48051">
    <property type="match status" value="1"/>
</dbReference>
<organism evidence="5 6">
    <name type="scientific">Branchiostoma belcheri</name>
    <name type="common">Amphioxus</name>
    <dbReference type="NCBI Taxonomy" id="7741"/>
    <lineage>
        <taxon>Eukaryota</taxon>
        <taxon>Metazoa</taxon>
        <taxon>Chordata</taxon>
        <taxon>Cephalochordata</taxon>
        <taxon>Leptocardii</taxon>
        <taxon>Amphioxiformes</taxon>
        <taxon>Branchiostomatidae</taxon>
        <taxon>Branchiostoma</taxon>
    </lineage>
</organism>
<evidence type="ECO:0000313" key="6">
    <source>
        <dbReference type="RefSeq" id="XP_019642011.1"/>
    </source>
</evidence>
<dbReference type="InterPro" id="IPR032675">
    <property type="entry name" value="LRR_dom_sf"/>
</dbReference>
<dbReference type="Pfam" id="PF00791">
    <property type="entry name" value="ZU5"/>
    <property type="match status" value="1"/>
</dbReference>
<reference evidence="6 7" key="1">
    <citation type="submission" date="2025-04" db="UniProtKB">
        <authorList>
            <consortium name="RefSeq"/>
        </authorList>
    </citation>
    <scope>IDENTIFICATION</scope>
    <source>
        <tissue evidence="6 7">Gonad</tissue>
    </source>
</reference>
<dbReference type="Gene3D" id="3.80.10.10">
    <property type="entry name" value="Ribonuclease Inhibitor"/>
    <property type="match status" value="2"/>
</dbReference>
<evidence type="ECO:0000313" key="5">
    <source>
        <dbReference type="Proteomes" id="UP000515135"/>
    </source>
</evidence>
<evidence type="ECO:0000313" key="7">
    <source>
        <dbReference type="RefSeq" id="XP_019642012.1"/>
    </source>
</evidence>
<dbReference type="SMART" id="SM00364">
    <property type="entry name" value="LRR_BAC"/>
    <property type="match status" value="5"/>
</dbReference>
<dbReference type="SMART" id="SM00369">
    <property type="entry name" value="LRR_TYP"/>
    <property type="match status" value="6"/>
</dbReference>
<dbReference type="PROSITE" id="PS51450">
    <property type="entry name" value="LRR"/>
    <property type="match status" value="4"/>
</dbReference>
<name>A0A6P5AJ69_BRABE</name>
<evidence type="ECO:0000256" key="1">
    <source>
        <dbReference type="ARBA" id="ARBA00022614"/>
    </source>
</evidence>
<dbReference type="Gene3D" id="2.60.220.30">
    <property type="match status" value="2"/>
</dbReference>